<comment type="similarity">
    <text evidence="1">Belongs to the arginase family. Agmatinase subfamily.</text>
</comment>
<evidence type="ECO:0000256" key="4">
    <source>
        <dbReference type="PIRSR" id="PIRSR036979-1"/>
    </source>
</evidence>
<dbReference type="GeneID" id="12449268"/>
<dbReference type="Proteomes" id="UP000886076">
    <property type="component" value="Unassembled WGS sequence"/>
</dbReference>
<evidence type="ECO:0000256" key="1">
    <source>
        <dbReference type="ARBA" id="ARBA00009227"/>
    </source>
</evidence>
<reference evidence="6" key="2">
    <citation type="journal article" date="2020" name="mSystems">
        <title>Genome- and Community-Level Interaction Insights into Carbon Utilization and Element Cycling Functions of Hydrothermarchaeota in Hydrothermal Sediment.</title>
        <authorList>
            <person name="Zhou Z."/>
            <person name="Liu Y."/>
            <person name="Xu W."/>
            <person name="Pan J."/>
            <person name="Luo Z.H."/>
            <person name="Li M."/>
        </authorList>
    </citation>
    <scope>NUCLEOTIDE SEQUENCE [LARGE SCALE GENOMIC DNA]</scope>
    <source>
        <strain evidence="6">SpSt-1261</strain>
    </source>
</reference>
<comment type="caution">
    <text evidence="8">The sequence shown here is derived from an EMBL/GenBank/DDBJ whole genome shotgun (WGS) entry which is preliminary data.</text>
</comment>
<dbReference type="NCBIfam" id="TIGR01230">
    <property type="entry name" value="agmatinase"/>
    <property type="match status" value="1"/>
</dbReference>
<dbReference type="EMBL" id="PNIM01000002">
    <property type="protein sequence ID" value="PMB76020.1"/>
    <property type="molecule type" value="Genomic_DNA"/>
</dbReference>
<reference evidence="8 9" key="1">
    <citation type="submission" date="2018-01" db="EMBL/GenBank/DDBJ databases">
        <title>Metagenomic assembled genomes from two thermal pools in the Uzon Caldera, Kamchatka, Russia.</title>
        <authorList>
            <person name="Wilkins L."/>
            <person name="Ettinger C."/>
        </authorList>
    </citation>
    <scope>NUCLEOTIDE SEQUENCE [LARGE SCALE GENOMIC DNA]</scope>
    <source>
        <strain evidence="8">ZAV-06</strain>
    </source>
</reference>
<evidence type="ECO:0000313" key="8">
    <source>
        <dbReference type="EMBL" id="PMB76020.1"/>
    </source>
</evidence>
<reference evidence="7" key="3">
    <citation type="submission" date="2020-10" db="EMBL/GenBank/DDBJ databases">
        <title>Fervidococcus fontis strain 3639Fd - the first crenarchaeon capable of growth on lipids.</title>
        <authorList>
            <person name="Kochetkova T.V."/>
            <person name="Elcheninov A.G."/>
            <person name="Toschakov S.V."/>
            <person name="Kublanov I.V."/>
        </authorList>
    </citation>
    <scope>NUCLEOTIDE SEQUENCE</scope>
    <source>
        <strain evidence="7">3639Fd</strain>
    </source>
</reference>
<dbReference type="PANTHER" id="PTHR11358:SF26">
    <property type="entry name" value="GUANIDINO ACID HYDROLASE, MITOCHONDRIAL"/>
    <property type="match status" value="1"/>
</dbReference>
<feature type="binding site" evidence="4">
    <location>
        <position position="134"/>
    </location>
    <ligand>
        <name>Mn(2+)</name>
        <dbReference type="ChEBI" id="CHEBI:29035"/>
        <label>1</label>
    </ligand>
</feature>
<organism evidence="8 9">
    <name type="scientific">Fervidicoccus fontis</name>
    <dbReference type="NCBI Taxonomy" id="683846"/>
    <lineage>
        <taxon>Archaea</taxon>
        <taxon>Thermoproteota</taxon>
        <taxon>Thermoprotei</taxon>
        <taxon>Fervidicoccales</taxon>
        <taxon>Fervidicoccaceae</taxon>
        <taxon>Fervidicoccus</taxon>
    </lineage>
</organism>
<dbReference type="EMBL" id="DSFH01000057">
    <property type="protein sequence ID" value="HEW64309.1"/>
    <property type="molecule type" value="Genomic_DNA"/>
</dbReference>
<dbReference type="InterPro" id="IPR006035">
    <property type="entry name" value="Ureohydrolase"/>
</dbReference>
<comment type="cofactor">
    <cofactor evidence="4">
        <name>Mn(2+)</name>
        <dbReference type="ChEBI" id="CHEBI:29035"/>
    </cofactor>
    <text evidence="4">Binds 2 manganese ions per subunit.</text>
</comment>
<feature type="binding site" evidence="4">
    <location>
        <position position="222"/>
    </location>
    <ligand>
        <name>Mn(2+)</name>
        <dbReference type="ChEBI" id="CHEBI:29035"/>
        <label>1</label>
    </ligand>
</feature>
<dbReference type="GO" id="GO:0008783">
    <property type="term" value="F:agmatinase activity"/>
    <property type="evidence" value="ECO:0007669"/>
    <property type="project" value="UniProtKB-EC"/>
</dbReference>
<dbReference type="InterPro" id="IPR005925">
    <property type="entry name" value="Agmatinase-rel"/>
</dbReference>
<keyword evidence="4" id="KW-0464">Manganese</keyword>
<gene>
    <name evidence="8" type="primary">speB</name>
    <name evidence="8" type="ORF">C0188_00625</name>
    <name evidence="6" type="ORF">ENO39_04565</name>
    <name evidence="7" type="ORF">IOK49_02465</name>
</gene>
<dbReference type="Proteomes" id="UP000237153">
    <property type="component" value="Unassembled WGS sequence"/>
</dbReference>
<dbReference type="PROSITE" id="PS01053">
    <property type="entry name" value="ARGINASE_1"/>
    <property type="match status" value="1"/>
</dbReference>
<dbReference type="Proteomes" id="UP000652307">
    <property type="component" value="Unassembled WGS sequence"/>
</dbReference>
<evidence type="ECO:0000313" key="7">
    <source>
        <dbReference type="EMBL" id="MBE9390944.1"/>
    </source>
</evidence>
<protein>
    <submittedName>
        <fullName evidence="8">Agmatinase</fullName>
        <ecNumber evidence="6">3.5.3.11</ecNumber>
    </submittedName>
</protein>
<dbReference type="Pfam" id="PF00491">
    <property type="entry name" value="Arginase"/>
    <property type="match status" value="1"/>
</dbReference>
<dbReference type="EC" id="3.5.3.11" evidence="6"/>
<feature type="binding site" evidence="4">
    <location>
        <position position="112"/>
    </location>
    <ligand>
        <name>Mn(2+)</name>
        <dbReference type="ChEBI" id="CHEBI:29035"/>
        <label>1</label>
    </ligand>
</feature>
<name>A0A2J6N3X5_9CREN</name>
<accession>A0A2J6N3X5</accession>
<evidence type="ECO:0000256" key="2">
    <source>
        <dbReference type="ARBA" id="ARBA00022723"/>
    </source>
</evidence>
<sequence length="297" mass="33635">MWKLRALKKFPFGGLYKNKEETKISLIGAPLDLTNSHAPGTYLAPEAIRRIAESLEWYSLLYEGDFSENGIYDEGDLVLFPGKVRENIDLISESLLDIKEEKRIPFMLGGEHTVTLASSKLLDEDTLLVVFDAHFDLRDEYLNSNITHATVMRRIVDNFEPKNLLFIGTRAVSQEELDFVKKNQIEYITSRRIWLYGISEFARNIERKLEKFGKIYVSIDIDAVDPGYAPGVSTPEPLGIDPHMFFGLLDPLVNEKLIGLDIVEVNPIRDAGEATSALAAKIVIESAIKLNKIYNKR</sequence>
<dbReference type="PROSITE" id="PS51409">
    <property type="entry name" value="ARGINASE_2"/>
    <property type="match status" value="1"/>
</dbReference>
<dbReference type="PANTHER" id="PTHR11358">
    <property type="entry name" value="ARGINASE/AGMATINASE"/>
    <property type="match status" value="1"/>
</dbReference>
<dbReference type="CDD" id="cd11593">
    <property type="entry name" value="Agmatinase-like_2"/>
    <property type="match status" value="1"/>
</dbReference>
<keyword evidence="2 4" id="KW-0479">Metal-binding</keyword>
<dbReference type="SUPFAM" id="SSF52768">
    <property type="entry name" value="Arginase/deacetylase"/>
    <property type="match status" value="1"/>
</dbReference>
<keyword evidence="3 5" id="KW-0378">Hydrolase</keyword>
<feature type="binding site" evidence="4">
    <location>
        <position position="136"/>
    </location>
    <ligand>
        <name>Mn(2+)</name>
        <dbReference type="ChEBI" id="CHEBI:29035"/>
        <label>1</label>
    </ligand>
</feature>
<dbReference type="GO" id="GO:0033389">
    <property type="term" value="P:putrescine biosynthetic process from arginine, via agmatine"/>
    <property type="evidence" value="ECO:0007669"/>
    <property type="project" value="TreeGrafter"/>
</dbReference>
<dbReference type="GO" id="GO:0046872">
    <property type="term" value="F:metal ion binding"/>
    <property type="evidence" value="ECO:0007669"/>
    <property type="project" value="UniProtKB-KW"/>
</dbReference>
<dbReference type="InterPro" id="IPR020855">
    <property type="entry name" value="Ureohydrolase_Mn_BS"/>
</dbReference>
<dbReference type="OMA" id="YELTTIM"/>
<feature type="binding site" evidence="4">
    <location>
        <position position="220"/>
    </location>
    <ligand>
        <name>Mn(2+)</name>
        <dbReference type="ChEBI" id="CHEBI:29035"/>
        <label>1</label>
    </ligand>
</feature>
<dbReference type="AlphaFoldDB" id="A0A2J6N3X5"/>
<evidence type="ECO:0000256" key="5">
    <source>
        <dbReference type="RuleBase" id="RU003684"/>
    </source>
</evidence>
<evidence type="ECO:0000313" key="6">
    <source>
        <dbReference type="EMBL" id="HEW64309.1"/>
    </source>
</evidence>
<proteinExistence type="inferred from homology"/>
<evidence type="ECO:0000256" key="3">
    <source>
        <dbReference type="ARBA" id="ARBA00022801"/>
    </source>
</evidence>
<dbReference type="RefSeq" id="WP_014557341.1">
    <property type="nucleotide sequence ID" value="NZ_DSFH01000057.1"/>
</dbReference>
<dbReference type="PIRSF" id="PIRSF036979">
    <property type="entry name" value="Arginase"/>
    <property type="match status" value="1"/>
</dbReference>
<evidence type="ECO:0000313" key="9">
    <source>
        <dbReference type="Proteomes" id="UP000237153"/>
    </source>
</evidence>
<dbReference type="EMBL" id="JADEZV010000001">
    <property type="protein sequence ID" value="MBE9390944.1"/>
    <property type="molecule type" value="Genomic_DNA"/>
</dbReference>
<feature type="binding site" evidence="4">
    <location>
        <position position="132"/>
    </location>
    <ligand>
        <name>Mn(2+)</name>
        <dbReference type="ChEBI" id="CHEBI:29035"/>
        <label>1</label>
    </ligand>
</feature>
<dbReference type="InterPro" id="IPR023696">
    <property type="entry name" value="Ureohydrolase_dom_sf"/>
</dbReference>
<dbReference type="Gene3D" id="3.40.800.10">
    <property type="entry name" value="Ureohydrolase domain"/>
    <property type="match status" value="1"/>
</dbReference>